<sequence>MPRLPMHVLYCGAQDGLGVIYDDDSWTTVPSNHKFYPFRSNPHGRPPESNRMWRAVEMEGHRFVIPMEERYFSADALEQLRLGGNALGALDESCGAHQTSKNGKNYYIFLPSAVSPPIPPAAAPFVRHASPPRAQRSAPPPVAGPPQPPILPHYLMRRRHPTSPPLQILYAEFTPTPSPEIVPVSLPPEDAGAQQEDDEGFWARAFHSMARGRLSAARED</sequence>
<keyword evidence="3" id="KW-1185">Reference proteome</keyword>
<organism evidence="2 3">
    <name type="scientific">Mycena rosella</name>
    <name type="common">Pink bonnet</name>
    <name type="synonym">Agaricus rosellus</name>
    <dbReference type="NCBI Taxonomy" id="1033263"/>
    <lineage>
        <taxon>Eukaryota</taxon>
        <taxon>Fungi</taxon>
        <taxon>Dikarya</taxon>
        <taxon>Basidiomycota</taxon>
        <taxon>Agaricomycotina</taxon>
        <taxon>Agaricomycetes</taxon>
        <taxon>Agaricomycetidae</taxon>
        <taxon>Agaricales</taxon>
        <taxon>Marasmiineae</taxon>
        <taxon>Mycenaceae</taxon>
        <taxon>Mycena</taxon>
    </lineage>
</organism>
<accession>A0AAD7D207</accession>
<reference evidence="2" key="1">
    <citation type="submission" date="2023-03" db="EMBL/GenBank/DDBJ databases">
        <title>Massive genome expansion in bonnet fungi (Mycena s.s.) driven by repeated elements and novel gene families across ecological guilds.</title>
        <authorList>
            <consortium name="Lawrence Berkeley National Laboratory"/>
            <person name="Harder C.B."/>
            <person name="Miyauchi S."/>
            <person name="Viragh M."/>
            <person name="Kuo A."/>
            <person name="Thoen E."/>
            <person name="Andreopoulos B."/>
            <person name="Lu D."/>
            <person name="Skrede I."/>
            <person name="Drula E."/>
            <person name="Henrissat B."/>
            <person name="Morin E."/>
            <person name="Kohler A."/>
            <person name="Barry K."/>
            <person name="LaButti K."/>
            <person name="Morin E."/>
            <person name="Salamov A."/>
            <person name="Lipzen A."/>
            <person name="Mereny Z."/>
            <person name="Hegedus B."/>
            <person name="Baldrian P."/>
            <person name="Stursova M."/>
            <person name="Weitz H."/>
            <person name="Taylor A."/>
            <person name="Grigoriev I.V."/>
            <person name="Nagy L.G."/>
            <person name="Martin F."/>
            <person name="Kauserud H."/>
        </authorList>
    </citation>
    <scope>NUCLEOTIDE SEQUENCE</scope>
    <source>
        <strain evidence="2">CBHHK067</strain>
    </source>
</reference>
<comment type="caution">
    <text evidence="2">The sequence shown here is derived from an EMBL/GenBank/DDBJ whole genome shotgun (WGS) entry which is preliminary data.</text>
</comment>
<evidence type="ECO:0000313" key="3">
    <source>
        <dbReference type="Proteomes" id="UP001221757"/>
    </source>
</evidence>
<feature type="compositionally biased region" description="Pro residues" evidence="1">
    <location>
        <begin position="138"/>
        <end position="151"/>
    </location>
</feature>
<dbReference type="AlphaFoldDB" id="A0AAD7D207"/>
<proteinExistence type="predicted"/>
<name>A0AAD7D207_MYCRO</name>
<evidence type="ECO:0000313" key="2">
    <source>
        <dbReference type="EMBL" id="KAJ7672925.1"/>
    </source>
</evidence>
<gene>
    <name evidence="2" type="ORF">B0H17DRAFT_1335110</name>
</gene>
<feature type="region of interest" description="Disordered" evidence="1">
    <location>
        <begin position="129"/>
        <end position="157"/>
    </location>
</feature>
<dbReference type="Proteomes" id="UP001221757">
    <property type="component" value="Unassembled WGS sequence"/>
</dbReference>
<evidence type="ECO:0000256" key="1">
    <source>
        <dbReference type="SAM" id="MobiDB-lite"/>
    </source>
</evidence>
<dbReference type="EMBL" id="JARKIE010000164">
    <property type="protein sequence ID" value="KAJ7672925.1"/>
    <property type="molecule type" value="Genomic_DNA"/>
</dbReference>
<protein>
    <submittedName>
        <fullName evidence="2">Uncharacterized protein</fullName>
    </submittedName>
</protein>